<protein>
    <submittedName>
        <fullName evidence="2">Uncharacterized protein</fullName>
    </submittedName>
</protein>
<feature type="transmembrane region" description="Helical" evidence="1">
    <location>
        <begin position="44"/>
        <end position="65"/>
    </location>
</feature>
<organism evidence="2 3">
    <name type="scientific">Polaribacter irgensii 23-P</name>
    <dbReference type="NCBI Taxonomy" id="313594"/>
    <lineage>
        <taxon>Bacteria</taxon>
        <taxon>Pseudomonadati</taxon>
        <taxon>Bacteroidota</taxon>
        <taxon>Flavobacteriia</taxon>
        <taxon>Flavobacteriales</taxon>
        <taxon>Flavobacteriaceae</taxon>
    </lineage>
</organism>
<keyword evidence="1" id="KW-1133">Transmembrane helix</keyword>
<dbReference type="AlphaFoldDB" id="A4C1H0"/>
<accession>A4C1H0</accession>
<keyword evidence="1" id="KW-0472">Membrane</keyword>
<dbReference type="OrthoDB" id="1247025at2"/>
<dbReference type="RefSeq" id="WP_004570933.1">
    <property type="nucleotide sequence ID" value="NZ_CH724148.1"/>
</dbReference>
<dbReference type="HOGENOM" id="CLU_1076429_0_0_10"/>
<gene>
    <name evidence="2" type="ORF">PI23P_11587</name>
</gene>
<name>A4C1H0_9FLAO</name>
<keyword evidence="3" id="KW-1185">Reference proteome</keyword>
<comment type="caution">
    <text evidence="2">The sequence shown here is derived from an EMBL/GenBank/DDBJ whole genome shotgun (WGS) entry which is preliminary data.</text>
</comment>
<dbReference type="Proteomes" id="UP000003053">
    <property type="component" value="Unassembled WGS sequence"/>
</dbReference>
<keyword evidence="1" id="KW-0812">Transmembrane</keyword>
<dbReference type="STRING" id="313594.PI23P_11587"/>
<dbReference type="EMBL" id="AAOG01000003">
    <property type="protein sequence ID" value="EAR11973.1"/>
    <property type="molecule type" value="Genomic_DNA"/>
</dbReference>
<proteinExistence type="predicted"/>
<evidence type="ECO:0000313" key="2">
    <source>
        <dbReference type="EMBL" id="EAR11973.1"/>
    </source>
</evidence>
<evidence type="ECO:0000313" key="3">
    <source>
        <dbReference type="Proteomes" id="UP000003053"/>
    </source>
</evidence>
<sequence>MKINKTDKNIRAKFEQREIVPSVFAWERLSAQLDAQQSSKTGNWLYYARYTATILVLISIGMYLFSNDLRRAVPMDKVLVHQAFDTVQILRTIGNGFNKPPIEKVSVKTIISKKVHLEAIIQDKGLANQLTAIKEKQKNRNKKTALRSVITENKANQNIANVQENKVVVSLITAETMDKTPMRQNTNNSIKVNLEDLLYAVSNEPMGKSASVKKKSEREVNFLVILQKELKKTSLKVDPQIILAEVEQTINDDFFDNNFLKALKNRITNIAAAVASRNN</sequence>
<evidence type="ECO:0000256" key="1">
    <source>
        <dbReference type="SAM" id="Phobius"/>
    </source>
</evidence>
<reference evidence="2 3" key="1">
    <citation type="submission" date="2006-02" db="EMBL/GenBank/DDBJ databases">
        <authorList>
            <person name="Murray A."/>
            <person name="Staley J."/>
            <person name="Ferriera S."/>
            <person name="Johnson J."/>
            <person name="Kravitz S."/>
            <person name="Halpern A."/>
            <person name="Remington K."/>
            <person name="Beeson K."/>
            <person name="Tran B."/>
            <person name="Rogers Y.-H."/>
            <person name="Friedman R."/>
            <person name="Venter J.C."/>
        </authorList>
    </citation>
    <scope>NUCLEOTIDE SEQUENCE [LARGE SCALE GENOMIC DNA]</scope>
    <source>
        <strain evidence="2 3">23-P</strain>
    </source>
</reference>
<dbReference type="eggNOG" id="ENOG5033A0P">
    <property type="taxonomic scope" value="Bacteria"/>
</dbReference>